<reference evidence="1 2" key="1">
    <citation type="journal article" date="2021" name="ISME Commun">
        <title>Automated analysis of genomic sequences facilitates high-throughput and comprehensive description of bacteria.</title>
        <authorList>
            <person name="Hitch T.C.A."/>
        </authorList>
    </citation>
    <scope>NUCLEOTIDE SEQUENCE [LARGE SCALE GENOMIC DNA]</scope>
    <source>
        <strain evidence="1 2">Sanger_23</strain>
    </source>
</reference>
<comment type="caution">
    <text evidence="1">The sequence shown here is derived from an EMBL/GenBank/DDBJ whole genome shotgun (WGS) entry which is preliminary data.</text>
</comment>
<evidence type="ECO:0000313" key="1">
    <source>
        <dbReference type="EMBL" id="MCU6764331.1"/>
    </source>
</evidence>
<organism evidence="1 2">
    <name type="scientific">Blautia ammoniilytica</name>
    <dbReference type="NCBI Taxonomy" id="2981782"/>
    <lineage>
        <taxon>Bacteria</taxon>
        <taxon>Bacillati</taxon>
        <taxon>Bacillota</taxon>
        <taxon>Clostridia</taxon>
        <taxon>Lachnospirales</taxon>
        <taxon>Lachnospiraceae</taxon>
        <taxon>Blautia</taxon>
    </lineage>
</organism>
<proteinExistence type="predicted"/>
<dbReference type="RefSeq" id="WP_158420568.1">
    <property type="nucleotide sequence ID" value="NZ_JAOQJL010000004.1"/>
</dbReference>
<protein>
    <submittedName>
        <fullName evidence="1">Uncharacterized protein</fullName>
    </submittedName>
</protein>
<dbReference type="Proteomes" id="UP001652409">
    <property type="component" value="Unassembled WGS sequence"/>
</dbReference>
<accession>A0ABT2TQ45</accession>
<sequence length="173" mass="18569">MATSFEPIKFANLTEKTTAPSDADIIVIEDSTATKKAKWSNLISWIKSKLNIGSADISGIGNGTVTGAINTLNTKIDNKYVYYRFLADIGITDTASVTWDNIVSALPERSGIKMAAWKPDNPGLTSPAAGPATVITIDKYLSGYVAIQVCDLATNTIYCVTHNGVNYSAWKTL</sequence>
<keyword evidence="2" id="KW-1185">Reference proteome</keyword>
<name>A0ABT2TQ45_9FIRM</name>
<dbReference type="EMBL" id="JAOQJL010000004">
    <property type="protein sequence ID" value="MCU6764331.1"/>
    <property type="molecule type" value="Genomic_DNA"/>
</dbReference>
<evidence type="ECO:0000313" key="2">
    <source>
        <dbReference type="Proteomes" id="UP001652409"/>
    </source>
</evidence>
<gene>
    <name evidence="1" type="ORF">OCV61_02775</name>
</gene>